<evidence type="ECO:0000313" key="1">
    <source>
        <dbReference type="EMBL" id="GLF98164.1"/>
    </source>
</evidence>
<dbReference type="RefSeq" id="WP_323450150.1">
    <property type="nucleotide sequence ID" value="NZ_BSBI01000013.1"/>
</dbReference>
<dbReference type="Proteomes" id="UP001291653">
    <property type="component" value="Unassembled WGS sequence"/>
</dbReference>
<reference evidence="1 2" key="1">
    <citation type="submission" date="2022-10" db="EMBL/GenBank/DDBJ databases">
        <title>Draft genome sequence of Streptomyces sp. YSPA8.</title>
        <authorList>
            <person name="Moriuchi R."/>
            <person name="Dohra H."/>
            <person name="Yamamura H."/>
            <person name="Kodani S."/>
        </authorList>
    </citation>
    <scope>NUCLEOTIDE SEQUENCE [LARGE SCALE GENOMIC DNA]</scope>
    <source>
        <strain evidence="1 2">YSPA8</strain>
    </source>
</reference>
<dbReference type="InterPro" id="IPR010179">
    <property type="entry name" value="CRISPR-assoc_prot_Cse3"/>
</dbReference>
<comment type="caution">
    <text evidence="1">The sequence shown here is derived from an EMBL/GenBank/DDBJ whole genome shotgun (WGS) entry which is preliminary data.</text>
</comment>
<keyword evidence="2" id="KW-1185">Reference proteome</keyword>
<dbReference type="EMBL" id="BSBI01000013">
    <property type="protein sequence ID" value="GLF98164.1"/>
    <property type="molecule type" value="Genomic_DNA"/>
</dbReference>
<sequence>MTHYLTRIHLNPARPHLTASPQRLHAAVAAAFPPSPQDSQDGRTLWRLDETRHPYRQQTLLVVSPAVPDLTHVVEQAGWPRTATPGNPGWDTRPYTPLLDKLRPGVRLRFRLTANPTKAIRRPGRPDRRGVRTALTTPADQLQWLTDRSPTLGFTLPTTGGHPQTAVTASDALDFHRTGNHSRGDRVRIRAVTFDGHLRVTDPDALRRTLTHGIGHGRAYGCGLLTLAPPS</sequence>
<gene>
    <name evidence="1" type="primary">cas6e</name>
    <name evidence="1" type="ORF">SYYSPA8_27725</name>
</gene>
<protein>
    <submittedName>
        <fullName evidence="1">Type I-E CRISPR-associated protein Cas6/Cse3/CasE</fullName>
    </submittedName>
</protein>
<dbReference type="CDD" id="cd09727">
    <property type="entry name" value="Cas6_I-E"/>
    <property type="match status" value="1"/>
</dbReference>
<proteinExistence type="predicted"/>
<organism evidence="1 2">
    <name type="scientific">Streptomyces yaizuensis</name>
    <dbReference type="NCBI Taxonomy" id="2989713"/>
    <lineage>
        <taxon>Bacteria</taxon>
        <taxon>Bacillati</taxon>
        <taxon>Actinomycetota</taxon>
        <taxon>Actinomycetes</taxon>
        <taxon>Kitasatosporales</taxon>
        <taxon>Streptomycetaceae</taxon>
        <taxon>Streptomyces</taxon>
    </lineage>
</organism>
<name>A0ABQ5P6F1_9ACTN</name>
<dbReference type="SUPFAM" id="SSF117987">
    <property type="entry name" value="CRISPR-associated protein"/>
    <property type="match status" value="2"/>
</dbReference>
<dbReference type="SMART" id="SM01101">
    <property type="entry name" value="CRISPR_assoc"/>
    <property type="match status" value="1"/>
</dbReference>
<accession>A0ABQ5P6F1</accession>
<evidence type="ECO:0000313" key="2">
    <source>
        <dbReference type="Proteomes" id="UP001291653"/>
    </source>
</evidence>
<dbReference type="Pfam" id="PF08798">
    <property type="entry name" value="CRISPR_assoc"/>
    <property type="match status" value="1"/>
</dbReference>
<dbReference type="Gene3D" id="3.30.70.1210">
    <property type="entry name" value="Crispr-associated protein, domain 2"/>
    <property type="match status" value="1"/>
</dbReference>
<dbReference type="Gene3D" id="3.30.70.1200">
    <property type="entry name" value="Crispr-associated protein, domain 1"/>
    <property type="match status" value="1"/>
</dbReference>
<dbReference type="NCBIfam" id="TIGR01907">
    <property type="entry name" value="casE_Cse3"/>
    <property type="match status" value="1"/>
</dbReference>